<comment type="caution">
    <text evidence="3">The sequence shown here is derived from an EMBL/GenBank/DDBJ whole genome shotgun (WGS) entry which is preliminary data.</text>
</comment>
<dbReference type="InterPro" id="IPR008333">
    <property type="entry name" value="Cbr1-like_FAD-bd_dom"/>
</dbReference>
<sequence>MSGTTNNASGRWSQNLRQGVKSLLKSRIAETLAYPHGVDRYLEYINPAWSLNEIRASVVSKCSQTSDTVTLKLRPNSNWQGFKPGQYLRFSVSIDGSLRTRCFSPVQSAHADDGLIEITAKLPADAFVTRHMRDRLDIGDVVTLSQAEGEFALPDTRPQRIVLISGGSGITPVMSMLRTLCDEGHQGAITFLHYNNRYSDQLYADELDALSHMHPNLKVLRCYAQDTHGELNGLFSEAQLAAAIPDFDTAETFLCGPPGLMQAVETVYAARACTHRLHVERFTLAATPVTSENPAGDVRFARSERLAANSGQTLLEQAESAGLRPEHGCRMGVCYACTCRKTSGRVRDLRTGQLSEDGEQDIQICVSVPEGSVTLDI</sequence>
<dbReference type="InterPro" id="IPR050415">
    <property type="entry name" value="MRET"/>
</dbReference>
<dbReference type="InterPro" id="IPR017927">
    <property type="entry name" value="FAD-bd_FR_type"/>
</dbReference>
<organism evidence="3 4">
    <name type="scientific">Oceanococcus atlanticus</name>
    <dbReference type="NCBI Taxonomy" id="1317117"/>
    <lineage>
        <taxon>Bacteria</taxon>
        <taxon>Pseudomonadati</taxon>
        <taxon>Pseudomonadota</taxon>
        <taxon>Gammaproteobacteria</taxon>
        <taxon>Chromatiales</taxon>
        <taxon>Oceanococcaceae</taxon>
        <taxon>Oceanococcus</taxon>
    </lineage>
</organism>
<dbReference type="InterPro" id="IPR039261">
    <property type="entry name" value="FNR_nucleotide-bd"/>
</dbReference>
<dbReference type="InterPro" id="IPR001041">
    <property type="entry name" value="2Fe-2S_ferredoxin-type"/>
</dbReference>
<evidence type="ECO:0000313" key="3">
    <source>
        <dbReference type="EMBL" id="ORE86348.1"/>
    </source>
</evidence>
<dbReference type="PROSITE" id="PS51384">
    <property type="entry name" value="FAD_FR"/>
    <property type="match status" value="1"/>
</dbReference>
<accession>A0A1Y1SCI8</accession>
<dbReference type="GO" id="GO:0016491">
    <property type="term" value="F:oxidoreductase activity"/>
    <property type="evidence" value="ECO:0007669"/>
    <property type="project" value="InterPro"/>
</dbReference>
<evidence type="ECO:0000259" key="1">
    <source>
        <dbReference type="PROSITE" id="PS51085"/>
    </source>
</evidence>
<dbReference type="CDD" id="cd06216">
    <property type="entry name" value="FNR_iron_sulfur_binding_2"/>
    <property type="match status" value="1"/>
</dbReference>
<dbReference type="Gene3D" id="3.10.20.30">
    <property type="match status" value="1"/>
</dbReference>
<dbReference type="InterPro" id="IPR036010">
    <property type="entry name" value="2Fe-2S_ferredoxin-like_sf"/>
</dbReference>
<dbReference type="PANTHER" id="PTHR47354">
    <property type="entry name" value="NADH OXIDOREDUCTASE HCR"/>
    <property type="match status" value="1"/>
</dbReference>
<dbReference type="RefSeq" id="WP_146680360.1">
    <property type="nucleotide sequence ID" value="NZ_AQQV01000003.1"/>
</dbReference>
<dbReference type="OrthoDB" id="9796486at2"/>
<proteinExistence type="predicted"/>
<name>A0A1Y1SCI8_9GAMM</name>
<dbReference type="InterPro" id="IPR012675">
    <property type="entry name" value="Beta-grasp_dom_sf"/>
</dbReference>
<dbReference type="Proteomes" id="UP000192342">
    <property type="component" value="Unassembled WGS sequence"/>
</dbReference>
<dbReference type="GO" id="GO:0051536">
    <property type="term" value="F:iron-sulfur cluster binding"/>
    <property type="evidence" value="ECO:0007669"/>
    <property type="project" value="InterPro"/>
</dbReference>
<protein>
    <submittedName>
        <fullName evidence="3">Flavodoxin reductase-like protein</fullName>
    </submittedName>
</protein>
<dbReference type="EMBL" id="AQQV01000003">
    <property type="protein sequence ID" value="ORE86348.1"/>
    <property type="molecule type" value="Genomic_DNA"/>
</dbReference>
<keyword evidence="4" id="KW-1185">Reference proteome</keyword>
<feature type="domain" description="2Fe-2S ferredoxin-type" evidence="1">
    <location>
        <begin position="296"/>
        <end position="377"/>
    </location>
</feature>
<dbReference type="SUPFAM" id="SSF54292">
    <property type="entry name" value="2Fe-2S ferredoxin-like"/>
    <property type="match status" value="1"/>
</dbReference>
<dbReference type="AlphaFoldDB" id="A0A1Y1SCI8"/>
<dbReference type="Gene3D" id="3.40.50.80">
    <property type="entry name" value="Nucleotide-binding domain of ferredoxin-NADP reductase (FNR) module"/>
    <property type="match status" value="1"/>
</dbReference>
<dbReference type="SUPFAM" id="SSF52343">
    <property type="entry name" value="Ferredoxin reductase-like, C-terminal NADP-linked domain"/>
    <property type="match status" value="1"/>
</dbReference>
<evidence type="ECO:0000259" key="2">
    <source>
        <dbReference type="PROSITE" id="PS51384"/>
    </source>
</evidence>
<dbReference type="InterPro" id="IPR001433">
    <property type="entry name" value="OxRdtase_FAD/NAD-bd"/>
</dbReference>
<dbReference type="Pfam" id="PF00111">
    <property type="entry name" value="Fer2"/>
    <property type="match status" value="1"/>
</dbReference>
<dbReference type="PRINTS" id="PR00410">
    <property type="entry name" value="PHEHYDRXLASE"/>
</dbReference>
<feature type="domain" description="FAD-binding FR-type" evidence="2">
    <location>
        <begin position="51"/>
        <end position="154"/>
    </location>
</feature>
<dbReference type="STRING" id="1317117.ATO7_13663"/>
<dbReference type="Gene3D" id="2.40.30.10">
    <property type="entry name" value="Translation factors"/>
    <property type="match status" value="1"/>
</dbReference>
<dbReference type="CDD" id="cd00207">
    <property type="entry name" value="fer2"/>
    <property type="match status" value="1"/>
</dbReference>
<gene>
    <name evidence="3" type="ORF">ATO7_13663</name>
</gene>
<dbReference type="Pfam" id="PF00175">
    <property type="entry name" value="NAD_binding_1"/>
    <property type="match status" value="1"/>
</dbReference>
<dbReference type="Pfam" id="PF00970">
    <property type="entry name" value="FAD_binding_6"/>
    <property type="match status" value="1"/>
</dbReference>
<dbReference type="PROSITE" id="PS51085">
    <property type="entry name" value="2FE2S_FER_2"/>
    <property type="match status" value="1"/>
</dbReference>
<dbReference type="PANTHER" id="PTHR47354:SF3">
    <property type="entry name" value="OXIDOREDUCTASE-RELATED"/>
    <property type="match status" value="1"/>
</dbReference>
<evidence type="ECO:0000313" key="4">
    <source>
        <dbReference type="Proteomes" id="UP000192342"/>
    </source>
</evidence>
<dbReference type="SUPFAM" id="SSF63380">
    <property type="entry name" value="Riboflavin synthase domain-like"/>
    <property type="match status" value="1"/>
</dbReference>
<reference evidence="3 4" key="1">
    <citation type="submission" date="2013-04" db="EMBL/GenBank/DDBJ databases">
        <title>Oceanococcus atlanticus 22II-S10r2 Genome Sequencing.</title>
        <authorList>
            <person name="Lai Q."/>
            <person name="Li G."/>
            <person name="Shao Z."/>
        </authorList>
    </citation>
    <scope>NUCLEOTIDE SEQUENCE [LARGE SCALE GENOMIC DNA]</scope>
    <source>
        <strain evidence="3 4">22II-S10r2</strain>
    </source>
</reference>
<dbReference type="InterPro" id="IPR017938">
    <property type="entry name" value="Riboflavin_synthase-like_b-brl"/>
</dbReference>